<evidence type="ECO:0000313" key="5">
    <source>
        <dbReference type="EMBL" id="CAC5396352.1"/>
    </source>
</evidence>
<dbReference type="GO" id="GO:0001730">
    <property type="term" value="F:2'-5'-oligoadenylate synthetase activity"/>
    <property type="evidence" value="ECO:0007669"/>
    <property type="project" value="UniProtKB-EC"/>
</dbReference>
<dbReference type="Pfam" id="PF01909">
    <property type="entry name" value="NTP_transf_2"/>
    <property type="match status" value="1"/>
</dbReference>
<evidence type="ECO:0000259" key="3">
    <source>
        <dbReference type="Pfam" id="PF01909"/>
    </source>
</evidence>
<accession>A0A6J8CN21</accession>
<keyword evidence="2" id="KW-0472">Membrane</keyword>
<dbReference type="AlphaFoldDB" id="A0A6J8CN21"/>
<dbReference type="InterPro" id="IPR043519">
    <property type="entry name" value="NT_sf"/>
</dbReference>
<name>A0A6J8CN21_MYTCO</name>
<dbReference type="GO" id="GO:0005829">
    <property type="term" value="C:cytosol"/>
    <property type="evidence" value="ECO:0007669"/>
    <property type="project" value="TreeGrafter"/>
</dbReference>
<sequence length="477" mass="55613">MNVPFQGMYQGETIEGFIDRHVRPNYEFLRRCSSVIDRVVRIVHRHPRYSVSQVIKGGSLGKGTGDKGHSDVDLLVVLNDFKTVDELANQMDNILDDFFDYLSSCDGIRIVGRTPYTLQFQMVCDSGNDWHDVDLLPIIDGWSTWLFGLARGPNKAYKEMVKIPHLRKYYAKCLCKLQIEFVKSRPCRVKDLIRLIKYWNKTEGIGLSSYCLELIVICVWQRNDFCQNFTMRTMLIEVVNQLIDINNIAVCWDQNYTAHKYTHNVNKKPPYILDPANLFHDLVPGTHFDWIHFHNNFSHIQEHARTLKMMLGGVPETWNWYRKWFAVICCCVFLCLLVIRFRRLFNFVFISIAKSYLEIVKSLMDLIISATETQIIYSTSLKTSDVRELVPLKEQSKDSRYNLKLGIAALIGICSFAFAHNTYTFTTNALKLGRLCSVLGRRYVIRRIKHIFTFQKMNVLNNRGCNCYQDLPYKNKL</sequence>
<dbReference type="OrthoDB" id="6158740at2759"/>
<gene>
    <name evidence="5" type="ORF">MCOR_30922</name>
</gene>
<keyword evidence="5" id="KW-0808">Transferase</keyword>
<keyword evidence="2" id="KW-1133">Transmembrane helix</keyword>
<reference evidence="5 6" key="1">
    <citation type="submission" date="2020-06" db="EMBL/GenBank/DDBJ databases">
        <authorList>
            <person name="Li R."/>
            <person name="Bekaert M."/>
        </authorList>
    </citation>
    <scope>NUCLEOTIDE SEQUENCE [LARGE SCALE GENOMIC DNA]</scope>
    <source>
        <strain evidence="6">wild</strain>
    </source>
</reference>
<dbReference type="InterPro" id="IPR018952">
    <property type="entry name" value="2-5-oligoAdlate_synth_1_dom2/C"/>
</dbReference>
<dbReference type="GO" id="GO:0016020">
    <property type="term" value="C:membrane"/>
    <property type="evidence" value="ECO:0007669"/>
    <property type="project" value="TreeGrafter"/>
</dbReference>
<organism evidence="5 6">
    <name type="scientific">Mytilus coruscus</name>
    <name type="common">Sea mussel</name>
    <dbReference type="NCBI Taxonomy" id="42192"/>
    <lineage>
        <taxon>Eukaryota</taxon>
        <taxon>Metazoa</taxon>
        <taxon>Spiralia</taxon>
        <taxon>Lophotrochozoa</taxon>
        <taxon>Mollusca</taxon>
        <taxon>Bivalvia</taxon>
        <taxon>Autobranchia</taxon>
        <taxon>Pteriomorphia</taxon>
        <taxon>Mytilida</taxon>
        <taxon>Mytiloidea</taxon>
        <taxon>Mytilidae</taxon>
        <taxon>Mytilinae</taxon>
        <taxon>Mytilus</taxon>
    </lineage>
</organism>
<dbReference type="SUPFAM" id="SSF81631">
    <property type="entry name" value="PAP/OAS1 substrate-binding domain"/>
    <property type="match status" value="1"/>
</dbReference>
<evidence type="ECO:0000256" key="2">
    <source>
        <dbReference type="SAM" id="Phobius"/>
    </source>
</evidence>
<dbReference type="PANTHER" id="PTHR11258:SF11">
    <property type="entry name" value="C2H2-TYPE DOMAIN-CONTAINING PROTEIN"/>
    <property type="match status" value="1"/>
</dbReference>
<evidence type="ECO:0000259" key="4">
    <source>
        <dbReference type="Pfam" id="PF10421"/>
    </source>
</evidence>
<proteinExistence type="inferred from homology"/>
<evidence type="ECO:0000313" key="6">
    <source>
        <dbReference type="Proteomes" id="UP000507470"/>
    </source>
</evidence>
<dbReference type="EC" id="2.7.7.84" evidence="5"/>
<dbReference type="Gene3D" id="1.10.1410.20">
    <property type="entry name" value="2'-5'-oligoadenylate synthetase 1, domain 2"/>
    <property type="match status" value="1"/>
</dbReference>
<dbReference type="PROSITE" id="PS50152">
    <property type="entry name" value="25A_SYNTH_3"/>
    <property type="match status" value="1"/>
</dbReference>
<keyword evidence="5" id="KW-0548">Nucleotidyltransferase</keyword>
<dbReference type="EMBL" id="CACVKT020005609">
    <property type="protein sequence ID" value="CAC5396352.1"/>
    <property type="molecule type" value="Genomic_DNA"/>
</dbReference>
<comment type="similarity">
    <text evidence="1">Belongs to the 2-5A synthase family.</text>
</comment>
<feature type="transmembrane region" description="Helical" evidence="2">
    <location>
        <begin position="324"/>
        <end position="341"/>
    </location>
</feature>
<dbReference type="Pfam" id="PF10421">
    <property type="entry name" value="OAS1_C"/>
    <property type="match status" value="1"/>
</dbReference>
<keyword evidence="6" id="KW-1185">Reference proteome</keyword>
<dbReference type="Proteomes" id="UP000507470">
    <property type="component" value="Unassembled WGS sequence"/>
</dbReference>
<dbReference type="PANTHER" id="PTHR11258">
    <property type="entry name" value="2-5 OLIGOADENYLATE SYNTHETASE"/>
    <property type="match status" value="1"/>
</dbReference>
<dbReference type="GO" id="GO:0005654">
    <property type="term" value="C:nucleoplasm"/>
    <property type="evidence" value="ECO:0007669"/>
    <property type="project" value="TreeGrafter"/>
</dbReference>
<feature type="domain" description="Polymerase nucleotidyl transferase" evidence="3">
    <location>
        <begin position="47"/>
        <end position="83"/>
    </location>
</feature>
<feature type="transmembrane region" description="Helical" evidence="2">
    <location>
        <begin position="401"/>
        <end position="419"/>
    </location>
</feature>
<feature type="domain" description="2'-5'-oligoadenylate synthetase 1" evidence="4">
    <location>
        <begin position="158"/>
        <end position="300"/>
    </location>
</feature>
<dbReference type="Gene3D" id="3.30.460.10">
    <property type="entry name" value="Beta Polymerase, domain 2"/>
    <property type="match status" value="1"/>
</dbReference>
<dbReference type="InterPro" id="IPR002934">
    <property type="entry name" value="Polymerase_NTP_transf_dom"/>
</dbReference>
<protein>
    <submittedName>
        <fullName evidence="5">OAS</fullName>
        <ecNumber evidence="5">2.7.7.84</ecNumber>
    </submittedName>
</protein>
<dbReference type="GO" id="GO:0003725">
    <property type="term" value="F:double-stranded RNA binding"/>
    <property type="evidence" value="ECO:0007669"/>
    <property type="project" value="TreeGrafter"/>
</dbReference>
<evidence type="ECO:0000256" key="1">
    <source>
        <dbReference type="ARBA" id="ARBA00009526"/>
    </source>
</evidence>
<keyword evidence="2" id="KW-0812">Transmembrane</keyword>
<dbReference type="SUPFAM" id="SSF81301">
    <property type="entry name" value="Nucleotidyltransferase"/>
    <property type="match status" value="1"/>
</dbReference>